<dbReference type="PANTHER" id="PTHR22604">
    <property type="entry name" value="OXIDOREDUCTASES"/>
    <property type="match status" value="1"/>
</dbReference>
<dbReference type="Gene3D" id="3.30.360.10">
    <property type="entry name" value="Dihydrodipicolinate Reductase, domain 2"/>
    <property type="match status" value="1"/>
</dbReference>
<feature type="domain" description="Gfo/Idh/MocA-like oxidoreductase N-terminal" evidence="4">
    <location>
        <begin position="17"/>
        <end position="134"/>
    </location>
</feature>
<evidence type="ECO:0000256" key="2">
    <source>
        <dbReference type="ARBA" id="ARBA00023002"/>
    </source>
</evidence>
<evidence type="ECO:0000313" key="7">
    <source>
        <dbReference type="Proteomes" id="UP000278440"/>
    </source>
</evidence>
<reference evidence="6 7" key="1">
    <citation type="submission" date="2018-10" db="EMBL/GenBank/DDBJ databases">
        <title>Sequencing the genomes of 1000 actinobacteria strains.</title>
        <authorList>
            <person name="Klenk H.-P."/>
        </authorList>
    </citation>
    <scope>NUCLEOTIDE SEQUENCE [LARGE SCALE GENOMIC DNA]</scope>
    <source>
        <strain evidence="6 7">DSM 44267</strain>
    </source>
</reference>
<keyword evidence="3" id="KW-0520">NAD</keyword>
<proteinExistence type="inferred from homology"/>
<sequence length="342" mass="36005">MKLPETRVPDPHEAPGIRWGVLGPGGIARSFADAVAVGTASRVVAVGSRSLDRAQVFAADFDVPRAHGSYEDLVADPEVDAVYVASPHSEHRDHALLALQAGKAVLVEKAFARNAAEAAEVFTAARAAGVLVSEAMWSRHLPQYDVVAQVVGSGLIGELVTVFADHGQPLFPDGPERLARPELAGGALLDLGVYPISFADHVMGPATEVMASGTLTDLGVDAQSNVLLRNDAGAQAVLSCTMLAATPCTAAVVGTRGRLELSGAFYGAADVRLVDGEHRVVDERPGGFPDDVRGFSYEIAEFARALTAGEPETAVMTHATTLRVMETMDEVRRRLGMTYPGE</sequence>
<feature type="domain" description="GFO/IDH/MocA-like oxidoreductase" evidence="5">
    <location>
        <begin position="147"/>
        <end position="260"/>
    </location>
</feature>
<dbReference type="Proteomes" id="UP000278440">
    <property type="component" value="Unassembled WGS sequence"/>
</dbReference>
<comment type="similarity">
    <text evidence="1">Belongs to the Gfo/Idh/MocA family.</text>
</comment>
<keyword evidence="2" id="KW-0560">Oxidoreductase</keyword>
<comment type="caution">
    <text evidence="6">The sequence shown here is derived from an EMBL/GenBank/DDBJ whole genome shotgun (WGS) entry which is preliminary data.</text>
</comment>
<dbReference type="SUPFAM" id="SSF55347">
    <property type="entry name" value="Glyceraldehyde-3-phosphate dehydrogenase-like, C-terminal domain"/>
    <property type="match status" value="1"/>
</dbReference>
<evidence type="ECO:0000259" key="4">
    <source>
        <dbReference type="Pfam" id="PF01408"/>
    </source>
</evidence>
<dbReference type="AlphaFoldDB" id="A0A495Y2I4"/>
<evidence type="ECO:0000256" key="1">
    <source>
        <dbReference type="ARBA" id="ARBA00010928"/>
    </source>
</evidence>
<dbReference type="Pfam" id="PF01408">
    <property type="entry name" value="GFO_IDH_MocA"/>
    <property type="match status" value="1"/>
</dbReference>
<dbReference type="PANTHER" id="PTHR22604:SF105">
    <property type="entry name" value="TRANS-1,2-DIHYDROBENZENE-1,2-DIOL DEHYDROGENASE"/>
    <property type="match status" value="1"/>
</dbReference>
<accession>A0A495Y2I4</accession>
<dbReference type="InterPro" id="IPR000683">
    <property type="entry name" value="Gfo/Idh/MocA-like_OxRdtase_N"/>
</dbReference>
<dbReference type="InterPro" id="IPR036291">
    <property type="entry name" value="NAD(P)-bd_dom_sf"/>
</dbReference>
<dbReference type="InterPro" id="IPR055170">
    <property type="entry name" value="GFO_IDH_MocA-like_dom"/>
</dbReference>
<evidence type="ECO:0000256" key="3">
    <source>
        <dbReference type="ARBA" id="ARBA00023027"/>
    </source>
</evidence>
<dbReference type="Gene3D" id="3.40.50.720">
    <property type="entry name" value="NAD(P)-binding Rossmann-like Domain"/>
    <property type="match status" value="1"/>
</dbReference>
<evidence type="ECO:0000259" key="5">
    <source>
        <dbReference type="Pfam" id="PF22725"/>
    </source>
</evidence>
<evidence type="ECO:0000313" key="6">
    <source>
        <dbReference type="EMBL" id="RKT79939.1"/>
    </source>
</evidence>
<protein>
    <submittedName>
        <fullName evidence="6">Putative dehydrogenase</fullName>
    </submittedName>
</protein>
<dbReference type="RefSeq" id="WP_121034745.1">
    <property type="nucleotide sequence ID" value="NZ_RBXT01000001.1"/>
</dbReference>
<dbReference type="GO" id="GO:0000166">
    <property type="term" value="F:nucleotide binding"/>
    <property type="evidence" value="ECO:0007669"/>
    <property type="project" value="InterPro"/>
</dbReference>
<organism evidence="6 7">
    <name type="scientific">Terracoccus luteus</name>
    <dbReference type="NCBI Taxonomy" id="53356"/>
    <lineage>
        <taxon>Bacteria</taxon>
        <taxon>Bacillati</taxon>
        <taxon>Actinomycetota</taxon>
        <taxon>Actinomycetes</taxon>
        <taxon>Micrococcales</taxon>
        <taxon>Intrasporangiaceae</taxon>
        <taxon>Terracoccus</taxon>
    </lineage>
</organism>
<dbReference type="InterPro" id="IPR050984">
    <property type="entry name" value="Gfo/Idh/MocA_domain"/>
</dbReference>
<gene>
    <name evidence="6" type="ORF">DFJ68_3417</name>
</gene>
<dbReference type="Pfam" id="PF22725">
    <property type="entry name" value="GFO_IDH_MocA_C3"/>
    <property type="match status" value="1"/>
</dbReference>
<dbReference type="SUPFAM" id="SSF51735">
    <property type="entry name" value="NAD(P)-binding Rossmann-fold domains"/>
    <property type="match status" value="1"/>
</dbReference>
<name>A0A495Y2I4_9MICO</name>
<keyword evidence="7" id="KW-1185">Reference proteome</keyword>
<dbReference type="OrthoDB" id="9815825at2"/>
<dbReference type="EMBL" id="RBXT01000001">
    <property type="protein sequence ID" value="RKT79939.1"/>
    <property type="molecule type" value="Genomic_DNA"/>
</dbReference>
<dbReference type="GO" id="GO:0016491">
    <property type="term" value="F:oxidoreductase activity"/>
    <property type="evidence" value="ECO:0007669"/>
    <property type="project" value="UniProtKB-KW"/>
</dbReference>